<dbReference type="HOGENOM" id="CLU_3062043_0_0_11"/>
<reference evidence="1 2" key="1">
    <citation type="submission" date="2010-03" db="EMBL/GenBank/DDBJ databases">
        <title>The genome sequence of Gordonibacter pamelaeae 7-10-1-bT.</title>
        <authorList>
            <consortium name="metaHIT consortium -- http://www.metahit.eu/"/>
            <person name="Pajon A."/>
            <person name="Turner K."/>
            <person name="Parkhill J."/>
            <person name="Timmis K."/>
            <person name="Oxley A."/>
            <person name="Wurdemann D."/>
        </authorList>
    </citation>
    <scope>NUCLEOTIDE SEQUENCE [LARGE SCALE GENOMIC DNA]</scope>
    <source>
        <strain evidence="2">7-10-1-b</strain>
    </source>
</reference>
<reference evidence="1 2" key="2">
    <citation type="submission" date="2010-03" db="EMBL/GenBank/DDBJ databases">
        <authorList>
            <person name="Pajon A."/>
        </authorList>
    </citation>
    <scope>NUCLEOTIDE SEQUENCE [LARGE SCALE GENOMIC DNA]</scope>
    <source>
        <strain evidence="2">7-10-1-b</strain>
    </source>
</reference>
<name>D6E921_9ACTN</name>
<dbReference type="Proteomes" id="UP000008805">
    <property type="component" value="Chromosome"/>
</dbReference>
<dbReference type="AlphaFoldDB" id="D6E921"/>
<dbReference type="KEGG" id="gpa:GPA_17460"/>
<evidence type="ECO:0000313" key="1">
    <source>
        <dbReference type="EMBL" id="CBL04218.1"/>
    </source>
</evidence>
<accession>D6E921</accession>
<evidence type="ECO:0000313" key="2">
    <source>
        <dbReference type="Proteomes" id="UP000008805"/>
    </source>
</evidence>
<proteinExistence type="predicted"/>
<keyword evidence="2" id="KW-1185">Reference proteome</keyword>
<gene>
    <name evidence="1" type="ORF">GPA_17460</name>
</gene>
<organism evidence="1 2">
    <name type="scientific">Gordonibacter pamelaeae 7-10-1-b</name>
    <dbReference type="NCBI Taxonomy" id="657308"/>
    <lineage>
        <taxon>Bacteria</taxon>
        <taxon>Bacillati</taxon>
        <taxon>Actinomycetota</taxon>
        <taxon>Coriobacteriia</taxon>
        <taxon>Eggerthellales</taxon>
        <taxon>Eggerthellaceae</taxon>
        <taxon>Gordonibacter</taxon>
    </lineage>
</organism>
<protein>
    <submittedName>
        <fullName evidence="1">Uncharacterized protein</fullName>
    </submittedName>
</protein>
<dbReference type="EMBL" id="FP929047">
    <property type="protein sequence ID" value="CBL04218.1"/>
    <property type="molecule type" value="Genomic_DNA"/>
</dbReference>
<sequence>MLPALVDEVQSTASITDFISKEIIAVMRKQEVKADETRINFAIDIHNECLYAA</sequence>